<organism evidence="1 2">
    <name type="scientific">Fibrisoma limi BUZ 3</name>
    <dbReference type="NCBI Taxonomy" id="1185876"/>
    <lineage>
        <taxon>Bacteria</taxon>
        <taxon>Pseudomonadati</taxon>
        <taxon>Bacteroidota</taxon>
        <taxon>Cytophagia</taxon>
        <taxon>Cytophagales</taxon>
        <taxon>Spirosomataceae</taxon>
        <taxon>Fibrisoma</taxon>
    </lineage>
</organism>
<keyword evidence="2" id="KW-1185">Reference proteome</keyword>
<accession>I2GLN5</accession>
<comment type="caution">
    <text evidence="1">The sequence shown here is derived from an EMBL/GenBank/DDBJ whole genome shotgun (WGS) entry which is preliminary data.</text>
</comment>
<dbReference type="STRING" id="1185876.BN8_04017"/>
<protein>
    <submittedName>
        <fullName evidence="1">Uncharacterized protein</fullName>
    </submittedName>
</protein>
<dbReference type="EMBL" id="CAIT01000007">
    <property type="protein sequence ID" value="CCH54811.1"/>
    <property type="molecule type" value="Genomic_DNA"/>
</dbReference>
<name>I2GLN5_9BACT</name>
<sequence length="36" mass="4243">MILWSMNGNERITMKKAGPYRAGFFVEFAIRQILRP</sequence>
<dbReference type="Proteomes" id="UP000009309">
    <property type="component" value="Unassembled WGS sequence"/>
</dbReference>
<proteinExistence type="predicted"/>
<gene>
    <name evidence="1" type="ORF">BN8_04017</name>
</gene>
<evidence type="ECO:0000313" key="2">
    <source>
        <dbReference type="Proteomes" id="UP000009309"/>
    </source>
</evidence>
<evidence type="ECO:0000313" key="1">
    <source>
        <dbReference type="EMBL" id="CCH54811.1"/>
    </source>
</evidence>
<dbReference type="AlphaFoldDB" id="I2GLN5"/>
<reference evidence="1 2" key="1">
    <citation type="journal article" date="2012" name="J. Bacteriol.">
        <title>Genome Sequence of the Filamentous Bacterium Fibrisoma limi BUZ 3T.</title>
        <authorList>
            <person name="Filippini M."/>
            <person name="Qi W."/>
            <person name="Jaenicke S."/>
            <person name="Goesmann A."/>
            <person name="Smits T.H."/>
            <person name="Bagheri H.C."/>
        </authorList>
    </citation>
    <scope>NUCLEOTIDE SEQUENCE [LARGE SCALE GENOMIC DNA]</scope>
    <source>
        <strain evidence="2">BUZ 3T</strain>
    </source>
</reference>